<evidence type="ECO:0000256" key="1">
    <source>
        <dbReference type="ARBA" id="ARBA00004496"/>
    </source>
</evidence>
<name>A0ABR5A4U4_9BACL</name>
<keyword evidence="13" id="KW-1185">Reference proteome</keyword>
<keyword evidence="5 9" id="KW-0805">Transcription regulation</keyword>
<evidence type="ECO:0000313" key="13">
    <source>
        <dbReference type="Proteomes" id="UP000054526"/>
    </source>
</evidence>
<feature type="modified residue" description="4-aspartylphosphate" evidence="10">
    <location>
        <position position="54"/>
    </location>
</feature>
<dbReference type="EMBL" id="JXAL01000016">
    <property type="protein sequence ID" value="KIL35947.1"/>
    <property type="molecule type" value="Genomic_DNA"/>
</dbReference>
<gene>
    <name evidence="12" type="ORF">SD71_11360</name>
</gene>
<evidence type="ECO:0000256" key="4">
    <source>
        <dbReference type="ARBA" id="ARBA00023012"/>
    </source>
</evidence>
<protein>
    <recommendedName>
        <fullName evidence="9">Transcriptional regulatory protein</fullName>
    </recommendedName>
</protein>
<evidence type="ECO:0000256" key="6">
    <source>
        <dbReference type="ARBA" id="ARBA00023125"/>
    </source>
</evidence>
<reference evidence="12 13" key="1">
    <citation type="submission" date="2014-12" db="EMBL/GenBank/DDBJ databases">
        <title>Draft genome sequence of Cohnella kolymensis strain B-2846.</title>
        <authorList>
            <person name="Karlyshev A.V."/>
            <person name="Kudryashova E.B."/>
        </authorList>
    </citation>
    <scope>NUCLEOTIDE SEQUENCE [LARGE SCALE GENOMIC DNA]</scope>
    <source>
        <strain evidence="12 13">VKM B-2846</strain>
    </source>
</reference>
<evidence type="ECO:0000259" key="11">
    <source>
        <dbReference type="PROSITE" id="PS50110"/>
    </source>
</evidence>
<dbReference type="InterPro" id="IPR024187">
    <property type="entry name" value="Sig_transdc_resp-reg_cit/mal"/>
</dbReference>
<dbReference type="InterPro" id="IPR001789">
    <property type="entry name" value="Sig_transdc_resp-reg_receiver"/>
</dbReference>
<keyword evidence="4 9" id="KW-0902">Two-component regulatory system</keyword>
<keyword evidence="2 9" id="KW-0963">Cytoplasm</keyword>
<dbReference type="Pfam" id="PF00072">
    <property type="entry name" value="Response_reg"/>
    <property type="match status" value="1"/>
</dbReference>
<sequence length="229" mass="25935">MIQVLIVEDNIRNAEINKRFVEKVEGYQAAGIATDGRQAKDLLEILTPDLVLLDLYLPDVHGFDLLRHIKLNHTRTDIIMVTAAKELHTVREAIHGGVFDYILKPVIYERLEETLQKYKSFRSKISALEEQGSESTVDQYKIDQLLRLNEGDKSRSSYPKGIDQLTLDKVTAYTNRAETSFTAEQVGADLGISRSTSRRYLEFLVSSGKVAADLAYGSVGRPERVYRKK</sequence>
<proteinExistence type="predicted"/>
<evidence type="ECO:0000256" key="8">
    <source>
        <dbReference type="ARBA" id="ARBA00023163"/>
    </source>
</evidence>
<comment type="caution">
    <text evidence="12">The sequence shown here is derived from an EMBL/GenBank/DDBJ whole genome shotgun (WGS) entry which is preliminary data.</text>
</comment>
<dbReference type="Proteomes" id="UP000054526">
    <property type="component" value="Unassembled WGS sequence"/>
</dbReference>
<evidence type="ECO:0000256" key="10">
    <source>
        <dbReference type="PROSITE-ProRule" id="PRU00169"/>
    </source>
</evidence>
<keyword evidence="8 9" id="KW-0804">Transcription</keyword>
<evidence type="ECO:0000256" key="3">
    <source>
        <dbReference type="ARBA" id="ARBA00022553"/>
    </source>
</evidence>
<dbReference type="CDD" id="cd19925">
    <property type="entry name" value="REC_citrate_TCS"/>
    <property type="match status" value="1"/>
</dbReference>
<dbReference type="PROSITE" id="PS50110">
    <property type="entry name" value="RESPONSE_REGULATORY"/>
    <property type="match status" value="1"/>
</dbReference>
<keyword evidence="7 9" id="KW-0010">Activator</keyword>
<evidence type="ECO:0000256" key="5">
    <source>
        <dbReference type="ARBA" id="ARBA00023015"/>
    </source>
</evidence>
<dbReference type="InterPro" id="IPR048714">
    <property type="entry name" value="DpiA-like_HTH"/>
</dbReference>
<feature type="domain" description="Response regulatory" evidence="11">
    <location>
        <begin position="3"/>
        <end position="119"/>
    </location>
</feature>
<dbReference type="RefSeq" id="WP_041062811.1">
    <property type="nucleotide sequence ID" value="NZ_JXAL01000016.1"/>
</dbReference>
<dbReference type="SUPFAM" id="SSF52172">
    <property type="entry name" value="CheY-like"/>
    <property type="match status" value="1"/>
</dbReference>
<evidence type="ECO:0000256" key="7">
    <source>
        <dbReference type="ARBA" id="ARBA00023159"/>
    </source>
</evidence>
<evidence type="ECO:0000256" key="2">
    <source>
        <dbReference type="ARBA" id="ARBA00022490"/>
    </source>
</evidence>
<keyword evidence="6 9" id="KW-0238">DNA-binding</keyword>
<evidence type="ECO:0000256" key="9">
    <source>
        <dbReference type="PIRNR" id="PIRNR006171"/>
    </source>
</evidence>
<keyword evidence="3 10" id="KW-0597">Phosphoprotein</keyword>
<comment type="subcellular location">
    <subcellularLocation>
        <location evidence="1 9">Cytoplasm</location>
    </subcellularLocation>
</comment>
<dbReference type="Gene3D" id="3.40.50.2300">
    <property type="match status" value="1"/>
</dbReference>
<dbReference type="Pfam" id="PF20714">
    <property type="entry name" value="HTH_64"/>
    <property type="match status" value="1"/>
</dbReference>
<accession>A0ABR5A4U4</accession>
<dbReference type="PANTHER" id="PTHR45526:SF1">
    <property type="entry name" value="TRANSCRIPTIONAL REGULATORY PROTEIN DCUR-RELATED"/>
    <property type="match status" value="1"/>
</dbReference>
<organism evidence="12 13">
    <name type="scientific">Cohnella kolymensis</name>
    <dbReference type="NCBI Taxonomy" id="1590652"/>
    <lineage>
        <taxon>Bacteria</taxon>
        <taxon>Bacillati</taxon>
        <taxon>Bacillota</taxon>
        <taxon>Bacilli</taxon>
        <taxon>Bacillales</taxon>
        <taxon>Paenibacillaceae</taxon>
        <taxon>Cohnella</taxon>
    </lineage>
</organism>
<dbReference type="InterPro" id="IPR051271">
    <property type="entry name" value="2C-system_Tx_regulators"/>
</dbReference>
<dbReference type="SMART" id="SM00448">
    <property type="entry name" value="REC"/>
    <property type="match status" value="1"/>
</dbReference>
<evidence type="ECO:0000313" key="12">
    <source>
        <dbReference type="EMBL" id="KIL35947.1"/>
    </source>
</evidence>
<dbReference type="PANTHER" id="PTHR45526">
    <property type="entry name" value="TRANSCRIPTIONAL REGULATORY PROTEIN DPIA"/>
    <property type="match status" value="1"/>
</dbReference>
<dbReference type="InterPro" id="IPR011006">
    <property type="entry name" value="CheY-like_superfamily"/>
</dbReference>
<dbReference type="PIRSF" id="PIRSF006171">
    <property type="entry name" value="RR_citrat_malat"/>
    <property type="match status" value="1"/>
</dbReference>